<dbReference type="Proteomes" id="UP000183053">
    <property type="component" value="Unassembled WGS sequence"/>
</dbReference>
<dbReference type="AlphaFoldDB" id="A0A1H1GGE4"/>
<keyword evidence="2" id="KW-0472">Membrane</keyword>
<dbReference type="STRING" id="47312.SAMN04489765_3303"/>
<keyword evidence="4" id="KW-1185">Reference proteome</keyword>
<sequence length="390" mass="40364">MNQSPPSNPGFDPHDPNQSTQLRPTWQGPEYAQGGAPSYPSYPAAQGFATPGPQGTPPFPPSPGAPKKPRPGWLIPALIGGGAVLLVIVLIAGVAVVKSIGGGGGAGSPGGTVKAYFAALQAGDAAKALSYGKEAPASTELLTDEILRKQRDLAPIKDLTIVSESAGFAGTVHLTVTIGEVAYDEELTLEKVGDDWKLATAAVQLKPYSSYESDKKNVTVLGKPLPASGVVYVFPGALDLGSANKNLAPQKSKYTSSDDKGQASVRGLSRFSVGTTFSIAFGLSDAAKASARQQISAKYAACAASKDRFPADCPQSDYSGENGTYTWTAPNVEDIDLGDAVRDGQVRFTDNRPWTFTATARDGRPLTGSDAGYVSGTITVTADAVAVAVR</sequence>
<organism evidence="3 4">
    <name type="scientific">Tsukamurella pulmonis</name>
    <dbReference type="NCBI Taxonomy" id="47312"/>
    <lineage>
        <taxon>Bacteria</taxon>
        <taxon>Bacillati</taxon>
        <taxon>Actinomycetota</taxon>
        <taxon>Actinomycetes</taxon>
        <taxon>Mycobacteriales</taxon>
        <taxon>Tsukamurellaceae</taxon>
        <taxon>Tsukamurella</taxon>
    </lineage>
</organism>
<name>A0A1H1GGE4_9ACTN</name>
<reference evidence="4" key="1">
    <citation type="submission" date="2016-10" db="EMBL/GenBank/DDBJ databases">
        <authorList>
            <person name="Varghese N."/>
            <person name="Submissions S."/>
        </authorList>
    </citation>
    <scope>NUCLEOTIDE SEQUENCE [LARGE SCALE GENOMIC DNA]</scope>
    <source>
        <strain evidence="4">DSM 44142</strain>
    </source>
</reference>
<evidence type="ECO:0000256" key="2">
    <source>
        <dbReference type="SAM" id="Phobius"/>
    </source>
</evidence>
<feature type="transmembrane region" description="Helical" evidence="2">
    <location>
        <begin position="73"/>
        <end position="97"/>
    </location>
</feature>
<proteinExistence type="predicted"/>
<dbReference type="RefSeq" id="WP_068529661.1">
    <property type="nucleotide sequence ID" value="NZ_FNLF01000002.1"/>
</dbReference>
<evidence type="ECO:0000313" key="4">
    <source>
        <dbReference type="Proteomes" id="UP000183053"/>
    </source>
</evidence>
<evidence type="ECO:0000256" key="1">
    <source>
        <dbReference type="SAM" id="MobiDB-lite"/>
    </source>
</evidence>
<gene>
    <name evidence="3" type="ORF">SAMN04489765_3303</name>
</gene>
<dbReference type="OrthoDB" id="4380755at2"/>
<dbReference type="EMBL" id="FNLF01000002">
    <property type="protein sequence ID" value="SDR11906.1"/>
    <property type="molecule type" value="Genomic_DNA"/>
</dbReference>
<keyword evidence="2" id="KW-0812">Transmembrane</keyword>
<evidence type="ECO:0000313" key="3">
    <source>
        <dbReference type="EMBL" id="SDR11906.1"/>
    </source>
</evidence>
<feature type="region of interest" description="Disordered" evidence="1">
    <location>
        <begin position="1"/>
        <end position="68"/>
    </location>
</feature>
<protein>
    <submittedName>
        <fullName evidence="3">Uncharacterized protein</fullName>
    </submittedName>
</protein>
<accession>A0A1H1GGE4</accession>
<feature type="compositionally biased region" description="Pro residues" evidence="1">
    <location>
        <begin position="54"/>
        <end position="66"/>
    </location>
</feature>
<keyword evidence="2" id="KW-1133">Transmembrane helix</keyword>